<dbReference type="PANTHER" id="PTHR11552">
    <property type="entry name" value="GLUCOSE-METHANOL-CHOLINE GMC OXIDOREDUCTASE"/>
    <property type="match status" value="1"/>
</dbReference>
<keyword evidence="3 10" id="KW-0285">Flavoprotein</keyword>
<evidence type="ECO:0000256" key="11">
    <source>
        <dbReference type="SAM" id="MobiDB-lite"/>
    </source>
</evidence>
<feature type="region of interest" description="Disordered" evidence="11">
    <location>
        <begin position="523"/>
        <end position="544"/>
    </location>
</feature>
<evidence type="ECO:0000256" key="4">
    <source>
        <dbReference type="ARBA" id="ARBA00022729"/>
    </source>
</evidence>
<feature type="active site" description="Proton acceptor" evidence="8">
    <location>
        <position position="604"/>
    </location>
</feature>
<dbReference type="InterPro" id="IPR036188">
    <property type="entry name" value="FAD/NAD-bd_sf"/>
</dbReference>
<evidence type="ECO:0000256" key="12">
    <source>
        <dbReference type="SAM" id="SignalP"/>
    </source>
</evidence>
<evidence type="ECO:0000256" key="9">
    <source>
        <dbReference type="PIRSR" id="PIRSR000137-2"/>
    </source>
</evidence>
<evidence type="ECO:0000259" key="13">
    <source>
        <dbReference type="PROSITE" id="PS00623"/>
    </source>
</evidence>
<evidence type="ECO:0000256" key="2">
    <source>
        <dbReference type="ARBA" id="ARBA00010790"/>
    </source>
</evidence>
<name>A0AAW0DFV8_9AGAR</name>
<feature type="binding site" evidence="9">
    <location>
        <position position="271"/>
    </location>
    <ligand>
        <name>FAD</name>
        <dbReference type="ChEBI" id="CHEBI:57692"/>
    </ligand>
</feature>
<protein>
    <recommendedName>
        <fullName evidence="13 14">Glucose-methanol-choline oxidoreductase N-terminal domain-containing protein</fullName>
    </recommendedName>
</protein>
<sequence>MFIRPLTLLGFLVPYALSAPHLTKRASGVTNDPSTANGQTFDYIVIGSGLGGTTVAARLAENPDITVLLVEAGADNRQDSRVYDIYAYSQAFGTELDWAWGTDQGRTMRGGKTLGGSTSINGGHYTRGISAQYDALTDLLEENEASVGWDWNGVFEYMKKSEGFSAPNDQQAAKGAQSVAEYHGTQGPVQVTYPDEMYGGPQQKSFIDTITSLTGIEHLPDMNGGSTNCVSMTPLTLNWHDGDHRSSSCQAYLTPVEDQRTNWLTLTEHMVTKITWANEGSIPLTASGIQFSPSNGGQTYTASARREVIVGAGAIQSPALLQLSGIGDSDTLGPLGIQTLIDLKTVGKNLQEQTMNSIGASGNGFDFGGRGPSDAIAYPNIYQLFGGKANDSVNKIKNNLSNWASSQASSALSVEALEQIYQVQSGLIIDHNAPVVELFYDSGFPEYVDLSVLRPFLSYVDSTIGIDMWQLLPFSRGSVSITSNDPFTKPQVQVNYFNVDWDLDVQIAGARLSRRIVTSPPLSDLSNGETIPGGDVPDNEERGSDADWRSWITNGFAAVAHPIGTCAMMKRSLGGVVDAQLKVYDTTNVRVVDASVLPLQISAHLSATLYGFAEKAADLIKSSQ</sequence>
<evidence type="ECO:0000256" key="8">
    <source>
        <dbReference type="PIRSR" id="PIRSR000137-1"/>
    </source>
</evidence>
<dbReference type="PANTHER" id="PTHR11552:SF201">
    <property type="entry name" value="GLUCOSE-METHANOL-CHOLINE OXIDOREDUCTASE N-TERMINAL DOMAIN-CONTAINING PROTEIN"/>
    <property type="match status" value="1"/>
</dbReference>
<keyword evidence="7" id="KW-0325">Glycoprotein</keyword>
<accession>A0AAW0DFV8</accession>
<dbReference type="AlphaFoldDB" id="A0AAW0DFV8"/>
<feature type="domain" description="Glucose-methanol-choline oxidoreductase N-terminal" evidence="13">
    <location>
        <begin position="111"/>
        <end position="134"/>
    </location>
</feature>
<dbReference type="Pfam" id="PF00732">
    <property type="entry name" value="GMC_oxred_N"/>
    <property type="match status" value="1"/>
</dbReference>
<evidence type="ECO:0000256" key="1">
    <source>
        <dbReference type="ARBA" id="ARBA00001974"/>
    </source>
</evidence>
<keyword evidence="5 9" id="KW-0274">FAD</keyword>
<dbReference type="PIRSF" id="PIRSF000137">
    <property type="entry name" value="Alcohol_oxidase"/>
    <property type="match status" value="1"/>
</dbReference>
<dbReference type="InterPro" id="IPR000172">
    <property type="entry name" value="GMC_OxRdtase_N"/>
</dbReference>
<dbReference type="InterPro" id="IPR027424">
    <property type="entry name" value="Glucose_Oxidase_domain_2"/>
</dbReference>
<dbReference type="PROSITE" id="PS00624">
    <property type="entry name" value="GMC_OXRED_2"/>
    <property type="match status" value="1"/>
</dbReference>
<evidence type="ECO:0000256" key="6">
    <source>
        <dbReference type="ARBA" id="ARBA00023002"/>
    </source>
</evidence>
<dbReference type="SUPFAM" id="SSF54373">
    <property type="entry name" value="FAD-linked reductases, C-terminal domain"/>
    <property type="match status" value="1"/>
</dbReference>
<evidence type="ECO:0000313" key="16">
    <source>
        <dbReference type="Proteomes" id="UP001383192"/>
    </source>
</evidence>
<dbReference type="Gene3D" id="3.50.50.60">
    <property type="entry name" value="FAD/NAD(P)-binding domain"/>
    <property type="match status" value="1"/>
</dbReference>
<evidence type="ECO:0000259" key="14">
    <source>
        <dbReference type="PROSITE" id="PS00624"/>
    </source>
</evidence>
<comment type="cofactor">
    <cofactor evidence="1 9">
        <name>FAD</name>
        <dbReference type="ChEBI" id="CHEBI:57692"/>
    </cofactor>
</comment>
<feature type="chain" id="PRO_5043889161" description="Glucose-methanol-choline oxidoreductase N-terminal domain-containing protein" evidence="12">
    <location>
        <begin position="19"/>
        <end position="624"/>
    </location>
</feature>
<evidence type="ECO:0000256" key="7">
    <source>
        <dbReference type="ARBA" id="ARBA00023180"/>
    </source>
</evidence>
<dbReference type="GO" id="GO:0016614">
    <property type="term" value="F:oxidoreductase activity, acting on CH-OH group of donors"/>
    <property type="evidence" value="ECO:0007669"/>
    <property type="project" value="InterPro"/>
</dbReference>
<evidence type="ECO:0000256" key="5">
    <source>
        <dbReference type="ARBA" id="ARBA00022827"/>
    </source>
</evidence>
<dbReference type="SUPFAM" id="SSF51905">
    <property type="entry name" value="FAD/NAD(P)-binding domain"/>
    <property type="match status" value="1"/>
</dbReference>
<comment type="caution">
    <text evidence="15">The sequence shown here is derived from an EMBL/GenBank/DDBJ whole genome shotgun (WGS) entry which is preliminary data.</text>
</comment>
<dbReference type="Pfam" id="PF05199">
    <property type="entry name" value="GMC_oxred_C"/>
    <property type="match status" value="1"/>
</dbReference>
<dbReference type="InterPro" id="IPR012132">
    <property type="entry name" value="GMC_OxRdtase"/>
</dbReference>
<keyword evidence="16" id="KW-1185">Reference proteome</keyword>
<proteinExistence type="inferred from homology"/>
<organism evidence="15 16">
    <name type="scientific">Paramarasmius palmivorus</name>
    <dbReference type="NCBI Taxonomy" id="297713"/>
    <lineage>
        <taxon>Eukaryota</taxon>
        <taxon>Fungi</taxon>
        <taxon>Dikarya</taxon>
        <taxon>Basidiomycota</taxon>
        <taxon>Agaricomycotina</taxon>
        <taxon>Agaricomycetes</taxon>
        <taxon>Agaricomycetidae</taxon>
        <taxon>Agaricales</taxon>
        <taxon>Marasmiineae</taxon>
        <taxon>Marasmiaceae</taxon>
        <taxon>Paramarasmius</taxon>
    </lineage>
</organism>
<feature type="active site" description="Proton donor" evidence="8">
    <location>
        <position position="561"/>
    </location>
</feature>
<comment type="similarity">
    <text evidence="2 10">Belongs to the GMC oxidoreductase family.</text>
</comment>
<dbReference type="Gene3D" id="3.30.560.10">
    <property type="entry name" value="Glucose Oxidase, domain 3"/>
    <property type="match status" value="1"/>
</dbReference>
<dbReference type="InterPro" id="IPR007867">
    <property type="entry name" value="GMC_OxRtase_C"/>
</dbReference>
<dbReference type="PROSITE" id="PS00623">
    <property type="entry name" value="GMC_OXRED_1"/>
    <property type="match status" value="1"/>
</dbReference>
<dbReference type="Proteomes" id="UP001383192">
    <property type="component" value="Unassembled WGS sequence"/>
</dbReference>
<keyword evidence="4 12" id="KW-0732">Signal</keyword>
<keyword evidence="6" id="KW-0560">Oxidoreductase</keyword>
<evidence type="ECO:0000313" key="15">
    <source>
        <dbReference type="EMBL" id="KAK7050037.1"/>
    </source>
</evidence>
<dbReference type="EMBL" id="JAYKXP010000015">
    <property type="protein sequence ID" value="KAK7050037.1"/>
    <property type="molecule type" value="Genomic_DNA"/>
</dbReference>
<feature type="signal peptide" evidence="12">
    <location>
        <begin position="1"/>
        <end position="18"/>
    </location>
</feature>
<evidence type="ECO:0000256" key="10">
    <source>
        <dbReference type="RuleBase" id="RU003968"/>
    </source>
</evidence>
<gene>
    <name evidence="15" type="ORF">VNI00_005469</name>
</gene>
<reference evidence="15 16" key="1">
    <citation type="submission" date="2024-01" db="EMBL/GenBank/DDBJ databases">
        <title>A draft genome for a cacao thread blight-causing isolate of Paramarasmius palmivorus.</title>
        <authorList>
            <person name="Baruah I.K."/>
            <person name="Bukari Y."/>
            <person name="Amoako-Attah I."/>
            <person name="Meinhardt L.W."/>
            <person name="Bailey B.A."/>
            <person name="Cohen S.P."/>
        </authorList>
    </citation>
    <scope>NUCLEOTIDE SEQUENCE [LARGE SCALE GENOMIC DNA]</scope>
    <source>
        <strain evidence="15 16">GH-12</strain>
    </source>
</reference>
<dbReference type="GO" id="GO:0050660">
    <property type="term" value="F:flavin adenine dinucleotide binding"/>
    <property type="evidence" value="ECO:0007669"/>
    <property type="project" value="InterPro"/>
</dbReference>
<dbReference type="Gene3D" id="4.10.450.10">
    <property type="entry name" value="Glucose Oxidase, domain 2"/>
    <property type="match status" value="1"/>
</dbReference>
<feature type="domain" description="Glucose-methanol-choline oxidoreductase N-terminal" evidence="14">
    <location>
        <begin position="313"/>
        <end position="327"/>
    </location>
</feature>
<evidence type="ECO:0000256" key="3">
    <source>
        <dbReference type="ARBA" id="ARBA00022630"/>
    </source>
</evidence>